<evidence type="ECO:0000313" key="2">
    <source>
        <dbReference type="Proteomes" id="UP000095602"/>
    </source>
</evidence>
<proteinExistence type="predicted"/>
<dbReference type="Proteomes" id="UP000095602">
    <property type="component" value="Unassembled WGS sequence"/>
</dbReference>
<accession>A0A174JJ03</accession>
<sequence length="105" mass="12416">MSKYIPGNQKHLTLEDRKYKECLSQSRAGINMTRHELHQEDMVITPLIFQGQSPYQIITNHPELDMSVRTLYSYLDKGILSARNIDLKRQVKFNPKRKPWWSNTV</sequence>
<dbReference type="EMBL" id="CZAJ01000011">
    <property type="protein sequence ID" value="CUO97847.1"/>
    <property type="molecule type" value="Genomic_DNA"/>
</dbReference>
<organism evidence="1 2">
    <name type="scientific">Agathobacter rectalis</name>
    <dbReference type="NCBI Taxonomy" id="39491"/>
    <lineage>
        <taxon>Bacteria</taxon>
        <taxon>Bacillati</taxon>
        <taxon>Bacillota</taxon>
        <taxon>Clostridia</taxon>
        <taxon>Lachnospirales</taxon>
        <taxon>Lachnospiraceae</taxon>
        <taxon>Agathobacter</taxon>
    </lineage>
</organism>
<gene>
    <name evidence="1" type="ORF">ERS852497_01481</name>
</gene>
<name>A0A174JJ03_9FIRM</name>
<reference evidence="1 2" key="1">
    <citation type="submission" date="2015-09" db="EMBL/GenBank/DDBJ databases">
        <authorList>
            <consortium name="Pathogen Informatics"/>
        </authorList>
    </citation>
    <scope>NUCLEOTIDE SEQUENCE [LARGE SCALE GENOMIC DNA]</scope>
    <source>
        <strain evidence="1 2">2789STDY5834884</strain>
    </source>
</reference>
<protein>
    <submittedName>
        <fullName evidence="1">Uncharacterized protein</fullName>
    </submittedName>
</protein>
<dbReference type="AlphaFoldDB" id="A0A174JJ03"/>
<evidence type="ECO:0000313" key="1">
    <source>
        <dbReference type="EMBL" id="CUO97847.1"/>
    </source>
</evidence>